<dbReference type="PANTHER" id="PTHR22891">
    <property type="entry name" value="EUKARYOTIC TRANSLATION INITIATION FACTOR 2C"/>
    <property type="match status" value="1"/>
</dbReference>
<evidence type="ECO:0000313" key="9">
    <source>
        <dbReference type="Proteomes" id="UP000324222"/>
    </source>
</evidence>
<keyword evidence="5" id="KW-0943">RNA-mediated gene silencing</keyword>
<dbReference type="PROSITE" id="PS50821">
    <property type="entry name" value="PAZ"/>
    <property type="match status" value="1"/>
</dbReference>
<dbReference type="FunFam" id="2.170.260.10:FF:000003">
    <property type="entry name" value="Piwi-like RNA-mediated gene silencing 2"/>
    <property type="match status" value="1"/>
</dbReference>
<evidence type="ECO:0000256" key="6">
    <source>
        <dbReference type="ARBA" id="ARBA00038291"/>
    </source>
</evidence>
<keyword evidence="4" id="KW-0694">RNA-binding</keyword>
<dbReference type="AlphaFoldDB" id="A0A5B7G685"/>
<proteinExistence type="inferred from homology"/>
<reference evidence="8 9" key="1">
    <citation type="submission" date="2019-05" db="EMBL/GenBank/DDBJ databases">
        <title>Another draft genome of Portunus trituberculatus and its Hox gene families provides insights of decapod evolution.</title>
        <authorList>
            <person name="Jeong J.-H."/>
            <person name="Song I."/>
            <person name="Kim S."/>
            <person name="Choi T."/>
            <person name="Kim D."/>
            <person name="Ryu S."/>
            <person name="Kim W."/>
        </authorList>
    </citation>
    <scope>NUCLEOTIDE SEQUENCE [LARGE SCALE GENOMIC DNA]</scope>
    <source>
        <tissue evidence="8">Muscle</tissue>
    </source>
</reference>
<evidence type="ECO:0000313" key="8">
    <source>
        <dbReference type="EMBL" id="MPC55441.1"/>
    </source>
</evidence>
<dbReference type="Pfam" id="PF02170">
    <property type="entry name" value="PAZ"/>
    <property type="match status" value="1"/>
</dbReference>
<dbReference type="GO" id="GO:0034587">
    <property type="term" value="P:piRNA processing"/>
    <property type="evidence" value="ECO:0007669"/>
    <property type="project" value="UniProtKB-ARBA"/>
</dbReference>
<dbReference type="Gene3D" id="2.170.260.10">
    <property type="entry name" value="paz domain"/>
    <property type="match status" value="1"/>
</dbReference>
<evidence type="ECO:0000256" key="1">
    <source>
        <dbReference type="ARBA" id="ARBA00004496"/>
    </source>
</evidence>
<dbReference type="CDD" id="cd02845">
    <property type="entry name" value="PAZ_piwi_like"/>
    <property type="match status" value="1"/>
</dbReference>
<evidence type="ECO:0000256" key="3">
    <source>
        <dbReference type="ARBA" id="ARBA00022490"/>
    </source>
</evidence>
<dbReference type="GO" id="GO:0005737">
    <property type="term" value="C:cytoplasm"/>
    <property type="evidence" value="ECO:0007669"/>
    <property type="project" value="UniProtKB-SubCell"/>
</dbReference>
<feature type="domain" description="PAZ" evidence="7">
    <location>
        <begin position="1"/>
        <end position="101"/>
    </location>
</feature>
<dbReference type="Proteomes" id="UP000324222">
    <property type="component" value="Unassembled WGS sequence"/>
</dbReference>
<comment type="similarity">
    <text evidence="6">Belongs to the argonaute family. Piwi subfamily.</text>
</comment>
<name>A0A5B7G685_PORTR</name>
<dbReference type="SUPFAM" id="SSF53098">
    <property type="entry name" value="Ribonuclease H-like"/>
    <property type="match status" value="1"/>
</dbReference>
<gene>
    <name evidence="8" type="primary">PIWIL1_1</name>
    <name evidence="8" type="ORF">E2C01_049376</name>
</gene>
<protein>
    <submittedName>
        <fullName evidence="8">Piwi-like protein 1</fullName>
    </submittedName>
</protein>
<evidence type="ECO:0000256" key="2">
    <source>
        <dbReference type="ARBA" id="ARBA00022473"/>
    </source>
</evidence>
<dbReference type="GO" id="GO:0003723">
    <property type="term" value="F:RNA binding"/>
    <property type="evidence" value="ECO:0007669"/>
    <property type="project" value="UniProtKB-KW"/>
</dbReference>
<dbReference type="InterPro" id="IPR003100">
    <property type="entry name" value="PAZ_dom"/>
</dbReference>
<dbReference type="SUPFAM" id="SSF101690">
    <property type="entry name" value="PAZ domain"/>
    <property type="match status" value="1"/>
</dbReference>
<accession>A0A5B7G685</accession>
<keyword evidence="3" id="KW-0963">Cytoplasm</keyword>
<dbReference type="SMART" id="SM00949">
    <property type="entry name" value="PAZ"/>
    <property type="match status" value="1"/>
</dbReference>
<sequence>MLRRTPNPKEAAMANLLGAVVVTYYNNKSYRIDDIAWDLNPRCKFPYKGKEITYMDFYQTRYQVKIRDVNQPLLVSKPKKKDLRRGCENIILVPELCLMTGFTDEMRADFNMMKDLAEYLRSPPDQRVNSLMAFNSHLVRHERVKEEMASWGLEISNRLLEVNGRMLPDEVILQGGETVQYNRNFASWSKETQSRVEAKQTRSRKWAIVFPNRYRDNAKDLCTTLQRVGPPMGMQFSSPLM</sequence>
<dbReference type="InterPro" id="IPR036085">
    <property type="entry name" value="PAZ_dom_sf"/>
</dbReference>
<dbReference type="EMBL" id="VSRR010013176">
    <property type="protein sequence ID" value="MPC55441.1"/>
    <property type="molecule type" value="Genomic_DNA"/>
</dbReference>
<evidence type="ECO:0000256" key="4">
    <source>
        <dbReference type="ARBA" id="ARBA00022884"/>
    </source>
</evidence>
<dbReference type="InterPro" id="IPR012337">
    <property type="entry name" value="RNaseH-like_sf"/>
</dbReference>
<evidence type="ECO:0000256" key="5">
    <source>
        <dbReference type="ARBA" id="ARBA00023158"/>
    </source>
</evidence>
<dbReference type="OrthoDB" id="445936at2759"/>
<keyword evidence="9" id="KW-1185">Reference proteome</keyword>
<comment type="caution">
    <text evidence="8">The sequence shown here is derived from an EMBL/GenBank/DDBJ whole genome shotgun (WGS) entry which is preliminary data.</text>
</comment>
<keyword evidence="2" id="KW-0217">Developmental protein</keyword>
<comment type="subcellular location">
    <subcellularLocation>
        <location evidence="1">Cytoplasm</location>
    </subcellularLocation>
</comment>
<evidence type="ECO:0000259" key="7">
    <source>
        <dbReference type="PROSITE" id="PS50821"/>
    </source>
</evidence>
<organism evidence="8 9">
    <name type="scientific">Portunus trituberculatus</name>
    <name type="common">Swimming crab</name>
    <name type="synonym">Neptunus trituberculatus</name>
    <dbReference type="NCBI Taxonomy" id="210409"/>
    <lineage>
        <taxon>Eukaryota</taxon>
        <taxon>Metazoa</taxon>
        <taxon>Ecdysozoa</taxon>
        <taxon>Arthropoda</taxon>
        <taxon>Crustacea</taxon>
        <taxon>Multicrustacea</taxon>
        <taxon>Malacostraca</taxon>
        <taxon>Eumalacostraca</taxon>
        <taxon>Eucarida</taxon>
        <taxon>Decapoda</taxon>
        <taxon>Pleocyemata</taxon>
        <taxon>Brachyura</taxon>
        <taxon>Eubrachyura</taxon>
        <taxon>Portunoidea</taxon>
        <taxon>Portunidae</taxon>
        <taxon>Portuninae</taxon>
        <taxon>Portunus</taxon>
    </lineage>
</organism>